<name>A0ABU0CQI8_9BACI</name>
<proteinExistence type="inferred from homology"/>
<dbReference type="PANTHER" id="PTHR33744:SF1">
    <property type="entry name" value="DNA-BINDING TRANSCRIPTIONAL ACTIVATOR ADER"/>
    <property type="match status" value="1"/>
</dbReference>
<accession>A0ABU0CQI8</accession>
<dbReference type="InterPro" id="IPR025736">
    <property type="entry name" value="PucR_C-HTH_dom"/>
</dbReference>
<dbReference type="Pfam" id="PF13556">
    <property type="entry name" value="HTH_30"/>
    <property type="match status" value="1"/>
</dbReference>
<dbReference type="InterPro" id="IPR051448">
    <property type="entry name" value="CdaR-like_regulators"/>
</dbReference>
<sequence length="419" mass="48661">MLQPSHMTVQDVLQTRHFKYAKVIAGKQGLHRVVKWVHIIELPQVSHLVNGQELILTTGVGWGASREMRLSFLQQLIDHQTSAVCIELYTYFDRIPKELIDLANRHHLPLIVFTREVRFVDITRDLHTRLIQYAKQKEAQKQWLLDWLEGKHTKDEVNQYLSNTLGLKENWLGVVIIVKPKAGEKEAKRLKCEFAHTHTENWRSSMLWTTRSVSEQLGWTVLSLERQETIVLILFYRQEIVNQNEDVTPNGTAGWKHLLQQTCKKILDTAAPLPLQIGAGQPFDCAEQLAHSLKTAEQTLKLQRQLNRYDIISYDDFGIYPLLSMMEQHYNLHDFIETHIGAVIAYDRQHGTKLLTTLKTYLACHGSKQETAQQLYIVRQTLYHRLNKLEELLGKDFMSFERRVAIECALLAHELQCTI</sequence>
<reference evidence="5 6" key="1">
    <citation type="submission" date="2023-07" db="EMBL/GenBank/DDBJ databases">
        <title>Genomic Encyclopedia of Type Strains, Phase IV (KMG-IV): sequencing the most valuable type-strain genomes for metagenomic binning, comparative biology and taxonomic classification.</title>
        <authorList>
            <person name="Goeker M."/>
        </authorList>
    </citation>
    <scope>NUCLEOTIDE SEQUENCE [LARGE SCALE GENOMIC DNA]</scope>
    <source>
        <strain evidence="5 6">DSM 17740</strain>
    </source>
</reference>
<evidence type="ECO:0000259" key="2">
    <source>
        <dbReference type="Pfam" id="PF07905"/>
    </source>
</evidence>
<feature type="domain" description="PucR C-terminal helix-turn-helix" evidence="3">
    <location>
        <begin position="354"/>
        <end position="412"/>
    </location>
</feature>
<gene>
    <name evidence="5" type="ORF">J2S00_001469</name>
</gene>
<organism evidence="5 6">
    <name type="scientific">Caldalkalibacillus uzonensis</name>
    <dbReference type="NCBI Taxonomy" id="353224"/>
    <lineage>
        <taxon>Bacteria</taxon>
        <taxon>Bacillati</taxon>
        <taxon>Bacillota</taxon>
        <taxon>Bacilli</taxon>
        <taxon>Bacillales</taxon>
        <taxon>Bacillaceae</taxon>
        <taxon>Caldalkalibacillus</taxon>
    </lineage>
</organism>
<keyword evidence="6" id="KW-1185">Reference proteome</keyword>
<evidence type="ECO:0000313" key="5">
    <source>
        <dbReference type="EMBL" id="MDQ0338683.1"/>
    </source>
</evidence>
<dbReference type="InterPro" id="IPR042070">
    <property type="entry name" value="PucR_C-HTH_sf"/>
</dbReference>
<dbReference type="InterPro" id="IPR041522">
    <property type="entry name" value="CdaR_GGDEF"/>
</dbReference>
<evidence type="ECO:0000259" key="3">
    <source>
        <dbReference type="Pfam" id="PF13556"/>
    </source>
</evidence>
<dbReference type="PANTHER" id="PTHR33744">
    <property type="entry name" value="CARBOHYDRATE DIACID REGULATOR"/>
    <property type="match status" value="1"/>
</dbReference>
<feature type="domain" description="CdaR GGDEF-like" evidence="4">
    <location>
        <begin position="162"/>
        <end position="301"/>
    </location>
</feature>
<evidence type="ECO:0000313" key="6">
    <source>
        <dbReference type="Proteomes" id="UP001232445"/>
    </source>
</evidence>
<evidence type="ECO:0000259" key="4">
    <source>
        <dbReference type="Pfam" id="PF17853"/>
    </source>
</evidence>
<evidence type="ECO:0000256" key="1">
    <source>
        <dbReference type="ARBA" id="ARBA00006754"/>
    </source>
</evidence>
<dbReference type="InterPro" id="IPR012914">
    <property type="entry name" value="PucR_dom"/>
</dbReference>
<comment type="caution">
    <text evidence="5">The sequence shown here is derived from an EMBL/GenBank/DDBJ whole genome shotgun (WGS) entry which is preliminary data.</text>
</comment>
<dbReference type="Gene3D" id="1.10.10.2840">
    <property type="entry name" value="PucR C-terminal helix-turn-helix domain"/>
    <property type="match status" value="1"/>
</dbReference>
<dbReference type="Proteomes" id="UP001232445">
    <property type="component" value="Unassembled WGS sequence"/>
</dbReference>
<dbReference type="EMBL" id="JAUSUQ010000004">
    <property type="protein sequence ID" value="MDQ0338683.1"/>
    <property type="molecule type" value="Genomic_DNA"/>
</dbReference>
<dbReference type="Pfam" id="PF17853">
    <property type="entry name" value="GGDEF_2"/>
    <property type="match status" value="1"/>
</dbReference>
<comment type="similarity">
    <text evidence="1">Belongs to the CdaR family.</text>
</comment>
<dbReference type="RefSeq" id="WP_307337418.1">
    <property type="nucleotide sequence ID" value="NZ_JAUSUQ010000004.1"/>
</dbReference>
<protein>
    <submittedName>
        <fullName evidence="5">Sugar diacid utilization regulator</fullName>
    </submittedName>
</protein>
<feature type="domain" description="Purine catabolism PurC-like" evidence="2">
    <location>
        <begin position="11"/>
        <end position="130"/>
    </location>
</feature>
<dbReference type="Pfam" id="PF07905">
    <property type="entry name" value="PucR"/>
    <property type="match status" value="1"/>
</dbReference>